<protein>
    <submittedName>
        <fullName evidence="1">Uncharacterized protein</fullName>
    </submittedName>
</protein>
<feature type="non-terminal residue" evidence="1">
    <location>
        <position position="95"/>
    </location>
</feature>
<dbReference type="EMBL" id="BLLF01008127">
    <property type="protein sequence ID" value="GFH33264.1"/>
    <property type="molecule type" value="Genomic_DNA"/>
</dbReference>
<proteinExistence type="predicted"/>
<keyword evidence="2" id="KW-1185">Reference proteome</keyword>
<reference evidence="1 2" key="1">
    <citation type="submission" date="2020-02" db="EMBL/GenBank/DDBJ databases">
        <title>Draft genome sequence of Haematococcus lacustris strain NIES-144.</title>
        <authorList>
            <person name="Morimoto D."/>
            <person name="Nakagawa S."/>
            <person name="Yoshida T."/>
            <person name="Sawayama S."/>
        </authorList>
    </citation>
    <scope>NUCLEOTIDE SEQUENCE [LARGE SCALE GENOMIC DNA]</scope>
    <source>
        <strain evidence="1 2">NIES-144</strain>
    </source>
</reference>
<evidence type="ECO:0000313" key="1">
    <source>
        <dbReference type="EMBL" id="GFH33264.1"/>
    </source>
</evidence>
<dbReference type="AlphaFoldDB" id="A0A6A0AMY3"/>
<gene>
    <name evidence="1" type="ORF">HaLaN_32609</name>
</gene>
<accession>A0A6A0AMY3</accession>
<sequence length="95" mass="9839">MPRLLKGGVTTVLTSGSEDEGVLQEGEGQALDALFQRYTSALSDGSQRDAVFQQGLARVREFLAGSSGDASACLICLSAIKPREAVWACAAGCCA</sequence>
<dbReference type="Proteomes" id="UP000485058">
    <property type="component" value="Unassembled WGS sequence"/>
</dbReference>
<comment type="caution">
    <text evidence="1">The sequence shown here is derived from an EMBL/GenBank/DDBJ whole genome shotgun (WGS) entry which is preliminary data.</text>
</comment>
<name>A0A6A0AMY3_HAELA</name>
<evidence type="ECO:0000313" key="2">
    <source>
        <dbReference type="Proteomes" id="UP000485058"/>
    </source>
</evidence>
<feature type="non-terminal residue" evidence="1">
    <location>
        <position position="1"/>
    </location>
</feature>
<organism evidence="1 2">
    <name type="scientific">Haematococcus lacustris</name>
    <name type="common">Green alga</name>
    <name type="synonym">Haematococcus pluvialis</name>
    <dbReference type="NCBI Taxonomy" id="44745"/>
    <lineage>
        <taxon>Eukaryota</taxon>
        <taxon>Viridiplantae</taxon>
        <taxon>Chlorophyta</taxon>
        <taxon>core chlorophytes</taxon>
        <taxon>Chlorophyceae</taxon>
        <taxon>CS clade</taxon>
        <taxon>Chlamydomonadales</taxon>
        <taxon>Haematococcaceae</taxon>
        <taxon>Haematococcus</taxon>
    </lineage>
</organism>